<sequence>MSAVLVGGTWAHPAFIWVIAGGAAFLVLLAGFVVISPDSLSPFERLMRLLGLLFNRGPDRFLPGPAPGGEAGKRR</sequence>
<feature type="transmembrane region" description="Helical" evidence="1">
    <location>
        <begin position="14"/>
        <end position="35"/>
    </location>
</feature>
<dbReference type="Proteomes" id="UP001596004">
    <property type="component" value="Unassembled WGS sequence"/>
</dbReference>
<keyword evidence="1" id="KW-1133">Transmembrane helix</keyword>
<evidence type="ECO:0008006" key="4">
    <source>
        <dbReference type="Google" id="ProtNLM"/>
    </source>
</evidence>
<name>A0ABV9CSR6_9ACTN</name>
<accession>A0ABV9CSR6</accession>
<reference evidence="3" key="1">
    <citation type="journal article" date="2019" name="Int. J. Syst. Evol. Microbiol.">
        <title>The Global Catalogue of Microorganisms (GCM) 10K type strain sequencing project: providing services to taxonomists for standard genome sequencing and annotation.</title>
        <authorList>
            <consortium name="The Broad Institute Genomics Platform"/>
            <consortium name="The Broad Institute Genome Sequencing Center for Infectious Disease"/>
            <person name="Wu L."/>
            <person name="Ma J."/>
        </authorList>
    </citation>
    <scope>NUCLEOTIDE SEQUENCE [LARGE SCALE GENOMIC DNA]</scope>
    <source>
        <strain evidence="3">CGMCC 4.7132</strain>
    </source>
</reference>
<keyword evidence="1" id="KW-0472">Membrane</keyword>
<dbReference type="RefSeq" id="WP_380847967.1">
    <property type="nucleotide sequence ID" value="NZ_JBHSFP010000031.1"/>
</dbReference>
<gene>
    <name evidence="2" type="ORF">ACFO60_32085</name>
</gene>
<evidence type="ECO:0000313" key="3">
    <source>
        <dbReference type="Proteomes" id="UP001596004"/>
    </source>
</evidence>
<evidence type="ECO:0000313" key="2">
    <source>
        <dbReference type="EMBL" id="MFC4535427.1"/>
    </source>
</evidence>
<evidence type="ECO:0000256" key="1">
    <source>
        <dbReference type="SAM" id="Phobius"/>
    </source>
</evidence>
<organism evidence="2 3">
    <name type="scientific">Sphaerisporangium dianthi</name>
    <dbReference type="NCBI Taxonomy" id="1436120"/>
    <lineage>
        <taxon>Bacteria</taxon>
        <taxon>Bacillati</taxon>
        <taxon>Actinomycetota</taxon>
        <taxon>Actinomycetes</taxon>
        <taxon>Streptosporangiales</taxon>
        <taxon>Streptosporangiaceae</taxon>
        <taxon>Sphaerisporangium</taxon>
    </lineage>
</organism>
<proteinExistence type="predicted"/>
<protein>
    <recommendedName>
        <fullName evidence="4">DUF3040 domain-containing protein</fullName>
    </recommendedName>
</protein>
<dbReference type="EMBL" id="JBHSFP010000031">
    <property type="protein sequence ID" value="MFC4535427.1"/>
    <property type="molecule type" value="Genomic_DNA"/>
</dbReference>
<keyword evidence="3" id="KW-1185">Reference proteome</keyword>
<comment type="caution">
    <text evidence="2">The sequence shown here is derived from an EMBL/GenBank/DDBJ whole genome shotgun (WGS) entry which is preliminary data.</text>
</comment>
<keyword evidence="1" id="KW-0812">Transmembrane</keyword>